<evidence type="ECO:0000313" key="2">
    <source>
        <dbReference type="Proteomes" id="UP001396334"/>
    </source>
</evidence>
<keyword evidence="2" id="KW-1185">Reference proteome</keyword>
<dbReference type="EMBL" id="JBBPBN010000022">
    <property type="protein sequence ID" value="KAK9013168.1"/>
    <property type="molecule type" value="Genomic_DNA"/>
</dbReference>
<proteinExistence type="predicted"/>
<accession>A0ABR2RJP4</accession>
<organism evidence="1 2">
    <name type="scientific">Hibiscus sabdariffa</name>
    <name type="common">roselle</name>
    <dbReference type="NCBI Taxonomy" id="183260"/>
    <lineage>
        <taxon>Eukaryota</taxon>
        <taxon>Viridiplantae</taxon>
        <taxon>Streptophyta</taxon>
        <taxon>Embryophyta</taxon>
        <taxon>Tracheophyta</taxon>
        <taxon>Spermatophyta</taxon>
        <taxon>Magnoliopsida</taxon>
        <taxon>eudicotyledons</taxon>
        <taxon>Gunneridae</taxon>
        <taxon>Pentapetalae</taxon>
        <taxon>rosids</taxon>
        <taxon>malvids</taxon>
        <taxon>Malvales</taxon>
        <taxon>Malvaceae</taxon>
        <taxon>Malvoideae</taxon>
        <taxon>Hibiscus</taxon>
    </lineage>
</organism>
<protein>
    <submittedName>
        <fullName evidence="1">Uncharacterized protein</fullName>
    </submittedName>
</protein>
<dbReference type="Proteomes" id="UP001396334">
    <property type="component" value="Unassembled WGS sequence"/>
</dbReference>
<sequence>MVFLTPYHKTRYHPSEFRGANSRGPREVFKRAHSSLRSCIERALSKVHDPAFNVIDKDPNFVPPEAISYVAPMQEEAQQLGTNEMTKVRNDITTSLMIARQRHDS</sequence>
<reference evidence="1 2" key="1">
    <citation type="journal article" date="2024" name="G3 (Bethesda)">
        <title>Genome assembly of Hibiscus sabdariffa L. provides insights into metabolisms of medicinal natural products.</title>
        <authorList>
            <person name="Kim T."/>
        </authorList>
    </citation>
    <scope>NUCLEOTIDE SEQUENCE [LARGE SCALE GENOMIC DNA]</scope>
    <source>
        <strain evidence="1">TK-2024</strain>
        <tissue evidence="1">Old leaves</tissue>
    </source>
</reference>
<gene>
    <name evidence="1" type="ORF">V6N11_041187</name>
</gene>
<name>A0ABR2RJP4_9ROSI</name>
<evidence type="ECO:0000313" key="1">
    <source>
        <dbReference type="EMBL" id="KAK9013168.1"/>
    </source>
</evidence>
<comment type="caution">
    <text evidence="1">The sequence shown here is derived from an EMBL/GenBank/DDBJ whole genome shotgun (WGS) entry which is preliminary data.</text>
</comment>